<organism evidence="2 3">
    <name type="scientific">Maioricimonas rarisocia</name>
    <dbReference type="NCBI Taxonomy" id="2528026"/>
    <lineage>
        <taxon>Bacteria</taxon>
        <taxon>Pseudomonadati</taxon>
        <taxon>Planctomycetota</taxon>
        <taxon>Planctomycetia</taxon>
        <taxon>Planctomycetales</taxon>
        <taxon>Planctomycetaceae</taxon>
        <taxon>Maioricimonas</taxon>
    </lineage>
</organism>
<feature type="transmembrane region" description="Helical" evidence="1">
    <location>
        <begin position="29"/>
        <end position="50"/>
    </location>
</feature>
<protein>
    <recommendedName>
        <fullName evidence="4">Protease PrsW</fullName>
    </recommendedName>
</protein>
<dbReference type="Pfam" id="PF13367">
    <property type="entry name" value="PrsW-protease"/>
    <property type="match status" value="1"/>
</dbReference>
<feature type="transmembrane region" description="Helical" evidence="1">
    <location>
        <begin position="243"/>
        <end position="269"/>
    </location>
</feature>
<dbReference type="PANTHER" id="PTHR36844">
    <property type="entry name" value="PROTEASE PRSW"/>
    <property type="match status" value="1"/>
</dbReference>
<evidence type="ECO:0000313" key="2">
    <source>
        <dbReference type="EMBL" id="QDU39445.1"/>
    </source>
</evidence>
<reference evidence="2 3" key="1">
    <citation type="submission" date="2019-02" db="EMBL/GenBank/DDBJ databases">
        <title>Deep-cultivation of Planctomycetes and their phenomic and genomic characterization uncovers novel biology.</title>
        <authorList>
            <person name="Wiegand S."/>
            <person name="Jogler M."/>
            <person name="Boedeker C."/>
            <person name="Pinto D."/>
            <person name="Vollmers J."/>
            <person name="Rivas-Marin E."/>
            <person name="Kohn T."/>
            <person name="Peeters S.H."/>
            <person name="Heuer A."/>
            <person name="Rast P."/>
            <person name="Oberbeckmann S."/>
            <person name="Bunk B."/>
            <person name="Jeske O."/>
            <person name="Meyerdierks A."/>
            <person name="Storesund J.E."/>
            <person name="Kallscheuer N."/>
            <person name="Luecker S."/>
            <person name="Lage O.M."/>
            <person name="Pohl T."/>
            <person name="Merkel B.J."/>
            <person name="Hornburger P."/>
            <person name="Mueller R.-W."/>
            <person name="Bruemmer F."/>
            <person name="Labrenz M."/>
            <person name="Spormann A.M."/>
            <person name="Op den Camp H."/>
            <person name="Overmann J."/>
            <person name="Amann R."/>
            <person name="Jetten M.S.M."/>
            <person name="Mascher T."/>
            <person name="Medema M.H."/>
            <person name="Devos D.P."/>
            <person name="Kaster A.-K."/>
            <person name="Ovreas L."/>
            <person name="Rohde M."/>
            <person name="Galperin M.Y."/>
            <person name="Jogler C."/>
        </authorList>
    </citation>
    <scope>NUCLEOTIDE SEQUENCE [LARGE SCALE GENOMIC DNA]</scope>
    <source>
        <strain evidence="2 3">Mal4</strain>
    </source>
</reference>
<dbReference type="GO" id="GO:0008233">
    <property type="term" value="F:peptidase activity"/>
    <property type="evidence" value="ECO:0007669"/>
    <property type="project" value="InterPro"/>
</dbReference>
<feature type="transmembrane region" description="Helical" evidence="1">
    <location>
        <begin position="203"/>
        <end position="223"/>
    </location>
</feature>
<keyword evidence="1" id="KW-1133">Transmembrane helix</keyword>
<sequence>MRTPPAGILLTSLTLSALFSPPGIGKLNVSASSFVAALFVPLLMAGLYAWLLRPKIGPVRTVIVFTAGGLLSFVASTFLFVPLLFRPFALYVVESDSVLLAGFVESLPGSSLPEELAKIGTLLFACVLLLRKASRPAIVYAGSLVGLGFAAIENFWWAAIAENSSDLLLRVTPTLGHSFLGIIGGWLYLGIRQAEPPGVWHWIRLLLFPTLLHFLFNFGLVGFEFDFPGLEEIPEEEVPPPELLLPILGAFALVLTAALAALVEFVWAVKIIRTIRRESRLPFDPPAPAAPS</sequence>
<dbReference type="AlphaFoldDB" id="A0A517ZAC8"/>
<proteinExistence type="predicted"/>
<feature type="transmembrane region" description="Helical" evidence="1">
    <location>
        <begin position="171"/>
        <end position="191"/>
    </location>
</feature>
<name>A0A517ZAC8_9PLAN</name>
<gene>
    <name evidence="2" type="ORF">Mal4_37900</name>
</gene>
<keyword evidence="3" id="KW-1185">Reference proteome</keyword>
<dbReference type="InterPro" id="IPR026898">
    <property type="entry name" value="PrsW"/>
</dbReference>
<keyword evidence="1" id="KW-0812">Transmembrane</keyword>
<evidence type="ECO:0000256" key="1">
    <source>
        <dbReference type="SAM" id="Phobius"/>
    </source>
</evidence>
<feature type="transmembrane region" description="Helical" evidence="1">
    <location>
        <begin position="62"/>
        <end position="85"/>
    </location>
</feature>
<accession>A0A517ZAC8</accession>
<feature type="transmembrane region" description="Helical" evidence="1">
    <location>
        <begin position="138"/>
        <end position="159"/>
    </location>
</feature>
<keyword evidence="1" id="KW-0472">Membrane</keyword>
<feature type="transmembrane region" description="Helical" evidence="1">
    <location>
        <begin position="116"/>
        <end position="131"/>
    </location>
</feature>
<dbReference type="PANTHER" id="PTHR36844:SF1">
    <property type="entry name" value="PROTEASE PRSW"/>
    <property type="match status" value="1"/>
</dbReference>
<dbReference type="EMBL" id="CP036275">
    <property type="protein sequence ID" value="QDU39445.1"/>
    <property type="molecule type" value="Genomic_DNA"/>
</dbReference>
<dbReference type="KEGG" id="mri:Mal4_37900"/>
<evidence type="ECO:0000313" key="3">
    <source>
        <dbReference type="Proteomes" id="UP000320496"/>
    </source>
</evidence>
<dbReference type="Proteomes" id="UP000320496">
    <property type="component" value="Chromosome"/>
</dbReference>
<evidence type="ECO:0008006" key="4">
    <source>
        <dbReference type="Google" id="ProtNLM"/>
    </source>
</evidence>